<dbReference type="InterPro" id="IPR002421">
    <property type="entry name" value="5-3_exonuclease"/>
</dbReference>
<evidence type="ECO:0000313" key="7">
    <source>
        <dbReference type="Proteomes" id="UP000614410"/>
    </source>
</evidence>
<evidence type="ECO:0000256" key="4">
    <source>
        <dbReference type="ARBA" id="ARBA00050026"/>
    </source>
</evidence>
<comment type="function">
    <text evidence="3">5'-3' exonuclease acting preferentially on double-stranded DNA.</text>
</comment>
<dbReference type="PANTHER" id="PTHR42646">
    <property type="entry name" value="FLAP ENDONUCLEASE XNI"/>
    <property type="match status" value="1"/>
</dbReference>
<dbReference type="InterPro" id="IPR029060">
    <property type="entry name" value="PIN-like_dom_sf"/>
</dbReference>
<dbReference type="Gene3D" id="1.10.150.20">
    <property type="entry name" value="5' to 3' exonuclease, C-terminal subdomain"/>
    <property type="match status" value="1"/>
</dbReference>
<dbReference type="CDD" id="cd09859">
    <property type="entry name" value="PIN_53EXO"/>
    <property type="match status" value="1"/>
</dbReference>
<proteinExistence type="predicted"/>
<reference evidence="6 7" key="1">
    <citation type="submission" date="2020-10" db="EMBL/GenBank/DDBJ databases">
        <title>Ca. Dormibacterota MAGs.</title>
        <authorList>
            <person name="Montgomery K."/>
        </authorList>
    </citation>
    <scope>NUCLEOTIDE SEQUENCE [LARGE SCALE GENOMIC DNA]</scope>
    <source>
        <strain evidence="6">Mitchell_Peninsula_5</strain>
    </source>
</reference>
<dbReference type="Pfam" id="PF02739">
    <property type="entry name" value="5_3_exonuc_N"/>
    <property type="match status" value="1"/>
</dbReference>
<dbReference type="AlphaFoldDB" id="A0A934KHG5"/>
<dbReference type="SMART" id="SM00279">
    <property type="entry name" value="HhH2"/>
    <property type="match status" value="1"/>
</dbReference>
<dbReference type="SMART" id="SM00475">
    <property type="entry name" value="53EXOc"/>
    <property type="match status" value="1"/>
</dbReference>
<evidence type="ECO:0000313" key="6">
    <source>
        <dbReference type="EMBL" id="MBJ7609536.1"/>
    </source>
</evidence>
<gene>
    <name evidence="6" type="ORF">JF887_08945</name>
</gene>
<evidence type="ECO:0000256" key="3">
    <source>
        <dbReference type="ARBA" id="ARBA00049957"/>
    </source>
</evidence>
<evidence type="ECO:0000259" key="5">
    <source>
        <dbReference type="SMART" id="SM00475"/>
    </source>
</evidence>
<dbReference type="InterPro" id="IPR036279">
    <property type="entry name" value="5-3_exonuclease_C_sf"/>
</dbReference>
<sequence>MSCEWLFVDGSSLIFRAFHGVPATVRSPDGRQINAVRGFLETLTRLIHSRRPHGLAVASDEDWRPAWRVELIPSYKAHRTAEPIPPDLEPQMPVIHELLDAIGVDFIGAPQHEAEDVIATWAARAHGTVEIVSGDRDLFALVEDPRVVVLYPEKGGMAVVDEAEVTRRYGIPGRRYAEYAVLRGDPSDGLPGLKGVGSVTAAALVRSHATQTALLQHGRFSADQRAYLDRALRVTRPVADLPIAVPTGGVRVYPRDHETLSRLANQNGLEAPCDRLVQALTSVVKGGGN</sequence>
<dbReference type="InterPro" id="IPR038969">
    <property type="entry name" value="FEN"/>
</dbReference>
<protein>
    <recommendedName>
        <fullName evidence="4">5'-3' exonuclease</fullName>
    </recommendedName>
</protein>
<dbReference type="InterPro" id="IPR008918">
    <property type="entry name" value="HhH2"/>
</dbReference>
<dbReference type="InterPro" id="IPR020046">
    <property type="entry name" value="5-3_exonucl_a-hlix_arch_N"/>
</dbReference>
<dbReference type="GO" id="GO:0003677">
    <property type="term" value="F:DNA binding"/>
    <property type="evidence" value="ECO:0007669"/>
    <property type="project" value="InterPro"/>
</dbReference>
<comment type="caution">
    <text evidence="6">The sequence shown here is derived from an EMBL/GenBank/DDBJ whole genome shotgun (WGS) entry which is preliminary data.</text>
</comment>
<organism evidence="6 7">
    <name type="scientific">Candidatus Amunia macphersoniae</name>
    <dbReference type="NCBI Taxonomy" id="3127014"/>
    <lineage>
        <taxon>Bacteria</taxon>
        <taxon>Bacillati</taxon>
        <taxon>Candidatus Dormiibacterota</taxon>
        <taxon>Candidatus Dormibacteria</taxon>
        <taxon>Candidatus Aeolococcales</taxon>
        <taxon>Candidatus Aeolococcaceae</taxon>
        <taxon>Candidatus Amunia</taxon>
    </lineage>
</organism>
<name>A0A934KHG5_9BACT</name>
<dbReference type="SUPFAM" id="SSF47807">
    <property type="entry name" value="5' to 3' exonuclease, C-terminal subdomain"/>
    <property type="match status" value="1"/>
</dbReference>
<dbReference type="GO" id="GO:0017108">
    <property type="term" value="F:5'-flap endonuclease activity"/>
    <property type="evidence" value="ECO:0007669"/>
    <property type="project" value="InterPro"/>
</dbReference>
<feature type="domain" description="5'-3' exonuclease" evidence="5">
    <location>
        <begin position="4"/>
        <end position="253"/>
    </location>
</feature>
<dbReference type="GO" id="GO:0008409">
    <property type="term" value="F:5'-3' exonuclease activity"/>
    <property type="evidence" value="ECO:0007669"/>
    <property type="project" value="InterPro"/>
</dbReference>
<dbReference type="EMBL" id="JAEKNN010000046">
    <property type="protein sequence ID" value="MBJ7609536.1"/>
    <property type="molecule type" value="Genomic_DNA"/>
</dbReference>
<dbReference type="Gene3D" id="3.40.50.1010">
    <property type="entry name" value="5'-nuclease"/>
    <property type="match status" value="1"/>
</dbReference>
<dbReference type="PANTHER" id="PTHR42646:SF2">
    <property type="entry name" value="5'-3' EXONUCLEASE FAMILY PROTEIN"/>
    <property type="match status" value="1"/>
</dbReference>
<keyword evidence="1" id="KW-0540">Nuclease</keyword>
<keyword evidence="2" id="KW-0378">Hydrolase</keyword>
<evidence type="ECO:0000256" key="2">
    <source>
        <dbReference type="ARBA" id="ARBA00022801"/>
    </source>
</evidence>
<dbReference type="GO" id="GO:0033567">
    <property type="term" value="P:DNA replication, Okazaki fragment processing"/>
    <property type="evidence" value="ECO:0007669"/>
    <property type="project" value="InterPro"/>
</dbReference>
<dbReference type="Proteomes" id="UP000614410">
    <property type="component" value="Unassembled WGS sequence"/>
</dbReference>
<accession>A0A934KHG5</accession>
<keyword evidence="6" id="KW-0255">Endonuclease</keyword>
<evidence type="ECO:0000256" key="1">
    <source>
        <dbReference type="ARBA" id="ARBA00022722"/>
    </source>
</evidence>
<dbReference type="SUPFAM" id="SSF88723">
    <property type="entry name" value="PIN domain-like"/>
    <property type="match status" value="1"/>
</dbReference>